<organism evidence="1 2">
    <name type="scientific">Ancylostoma ceylanicum</name>
    <dbReference type="NCBI Taxonomy" id="53326"/>
    <lineage>
        <taxon>Eukaryota</taxon>
        <taxon>Metazoa</taxon>
        <taxon>Ecdysozoa</taxon>
        <taxon>Nematoda</taxon>
        <taxon>Chromadorea</taxon>
        <taxon>Rhabditida</taxon>
        <taxon>Rhabditina</taxon>
        <taxon>Rhabditomorpha</taxon>
        <taxon>Strongyloidea</taxon>
        <taxon>Ancylostomatidae</taxon>
        <taxon>Ancylostomatinae</taxon>
        <taxon>Ancylostoma</taxon>
    </lineage>
</organism>
<proteinExistence type="predicted"/>
<accession>A0A016WWD0</accession>
<reference evidence="2" key="1">
    <citation type="journal article" date="2015" name="Nat. Genet.">
        <title>The genome and transcriptome of the zoonotic hookworm Ancylostoma ceylanicum identify infection-specific gene families.</title>
        <authorList>
            <person name="Schwarz E.M."/>
            <person name="Hu Y."/>
            <person name="Antoshechkin I."/>
            <person name="Miller M.M."/>
            <person name="Sternberg P.W."/>
            <person name="Aroian R.V."/>
        </authorList>
    </citation>
    <scope>NUCLEOTIDE SEQUENCE</scope>
    <source>
        <strain evidence="2">HY135</strain>
    </source>
</reference>
<dbReference type="Proteomes" id="UP000024635">
    <property type="component" value="Unassembled WGS sequence"/>
</dbReference>
<dbReference type="AlphaFoldDB" id="A0A016WWD0"/>
<protein>
    <submittedName>
        <fullName evidence="1">Uncharacterized protein</fullName>
    </submittedName>
</protein>
<evidence type="ECO:0000313" key="2">
    <source>
        <dbReference type="Proteomes" id="UP000024635"/>
    </source>
</evidence>
<dbReference type="EMBL" id="JARK01000076">
    <property type="protein sequence ID" value="EYC43975.1"/>
    <property type="molecule type" value="Genomic_DNA"/>
</dbReference>
<keyword evidence="2" id="KW-1185">Reference proteome</keyword>
<name>A0A016WWD0_9BILA</name>
<evidence type="ECO:0000313" key="1">
    <source>
        <dbReference type="EMBL" id="EYC43975.1"/>
    </source>
</evidence>
<comment type="caution">
    <text evidence="1">The sequence shown here is derived from an EMBL/GenBank/DDBJ whole genome shotgun (WGS) entry which is preliminary data.</text>
</comment>
<gene>
    <name evidence="1" type="primary">Acey_s0476.g2157</name>
    <name evidence="1" type="ORF">Y032_0476g2157</name>
</gene>
<sequence length="97" mass="11121">MTSTQNISLERKDLHETLLMISGTHRIHDGRRIHFEQDSPVHEMQPISGCRQIKCASCDRRPPSVCRRGKAAFEPHPTRFVLKSRRLCGLLQVTMGK</sequence>